<name>A0A5Y8RIJ9_CAMJU</name>
<evidence type="ECO:0000256" key="1">
    <source>
        <dbReference type="ARBA" id="ARBA00004370"/>
    </source>
</evidence>
<gene>
    <name evidence="5" type="ORF">F0K10_07835</name>
</gene>
<dbReference type="GO" id="GO:0016020">
    <property type="term" value="C:membrane"/>
    <property type="evidence" value="ECO:0007669"/>
    <property type="project" value="UniProtKB-SubCell"/>
</dbReference>
<evidence type="ECO:0000256" key="4">
    <source>
        <dbReference type="ARBA" id="ARBA00023136"/>
    </source>
</evidence>
<organism evidence="5">
    <name type="scientific">Campylobacter jejuni</name>
    <dbReference type="NCBI Taxonomy" id="197"/>
    <lineage>
        <taxon>Bacteria</taxon>
        <taxon>Pseudomonadati</taxon>
        <taxon>Campylobacterota</taxon>
        <taxon>Epsilonproteobacteria</taxon>
        <taxon>Campylobacterales</taxon>
        <taxon>Campylobacteraceae</taxon>
        <taxon>Campylobacter</taxon>
    </lineage>
</organism>
<dbReference type="Pfam" id="PF05101">
    <property type="entry name" value="VirB3"/>
    <property type="match status" value="1"/>
</dbReference>
<accession>A0A5Y8RIJ9</accession>
<comment type="subcellular location">
    <subcellularLocation>
        <location evidence="1">Membrane</location>
    </subcellularLocation>
</comment>
<dbReference type="InterPro" id="IPR007792">
    <property type="entry name" value="T4SS_VirB3/TrbD/AvhB"/>
</dbReference>
<evidence type="ECO:0000256" key="3">
    <source>
        <dbReference type="ARBA" id="ARBA00022989"/>
    </source>
</evidence>
<proteinExistence type="predicted"/>
<feature type="non-terminal residue" evidence="5">
    <location>
        <position position="55"/>
    </location>
</feature>
<dbReference type="AlphaFoldDB" id="A0A5Y8RIJ9"/>
<reference evidence="5" key="1">
    <citation type="submission" date="2019-09" db="EMBL/GenBank/DDBJ databases">
        <authorList>
            <person name="Ashton P.M."/>
            <person name="Dallman T."/>
            <person name="Nair S."/>
            <person name="De Pinna E."/>
            <person name="Peters T."/>
            <person name="Grant K."/>
        </authorList>
    </citation>
    <scope>NUCLEOTIDE SEQUENCE</scope>
    <source>
        <strain evidence="5">228931</strain>
    </source>
</reference>
<evidence type="ECO:0000313" key="5">
    <source>
        <dbReference type="EMBL" id="ECR1614643.1"/>
    </source>
</evidence>
<evidence type="ECO:0000256" key="2">
    <source>
        <dbReference type="ARBA" id="ARBA00022692"/>
    </source>
</evidence>
<protein>
    <submittedName>
        <fullName evidence="5">Conjugal transfer protein TrbD</fullName>
    </submittedName>
</protein>
<keyword evidence="3" id="KW-1133">Transmembrane helix</keyword>
<sequence>MEELHRVDIYSALNKPNLMLGADRELIMMTGLISASLIFTGATIVTTIVGVVLFF</sequence>
<comment type="caution">
    <text evidence="5">The sequence shown here is derived from an EMBL/GenBank/DDBJ whole genome shotgun (WGS) entry which is preliminary data.</text>
</comment>
<keyword evidence="4" id="KW-0472">Membrane</keyword>
<dbReference type="EMBL" id="AAKEOA010000020">
    <property type="protein sequence ID" value="ECR1614643.1"/>
    <property type="molecule type" value="Genomic_DNA"/>
</dbReference>
<keyword evidence="2" id="KW-0812">Transmembrane</keyword>